<dbReference type="OrthoDB" id="69269at2759"/>
<accession>A0A9W4N378</accession>
<proteinExistence type="predicted"/>
<dbReference type="InterPro" id="IPR032710">
    <property type="entry name" value="NTF2-like_dom_sf"/>
</dbReference>
<dbReference type="EMBL" id="CAJVPD010000022">
    <property type="protein sequence ID" value="CAG8239931.1"/>
    <property type="molecule type" value="Genomic_DNA"/>
</dbReference>
<comment type="caution">
    <text evidence="1">The sequence shown here is derived from an EMBL/GenBank/DDBJ whole genome shotgun (WGS) entry which is preliminary data.</text>
</comment>
<gene>
    <name evidence="1" type="ORF">PSALAMII_LOCUS470</name>
</gene>
<sequence length="152" mass="17510">MASRGKPYLSQVYIPTQKLICRGTQFHQASATLDADRWLDEFMTDDVEMQYANSPVIKGSEVRQMFKTVLGQLDIMTHEVRYFDYVAPRIYQAATIRYLIKGDNHDTDRITIPGFAVFSVREDDGRIKCYRAETFLDPSAVFQRIAEKSSQP</sequence>
<protein>
    <recommendedName>
        <fullName evidence="3">SnoaL-like domain-containing protein</fullName>
    </recommendedName>
</protein>
<dbReference type="AlphaFoldDB" id="A0A9W4N378"/>
<name>A0A9W4N378_9EURO</name>
<reference evidence="1" key="1">
    <citation type="submission" date="2021-07" db="EMBL/GenBank/DDBJ databases">
        <authorList>
            <person name="Branca A.L. A."/>
        </authorList>
    </citation>
    <scope>NUCLEOTIDE SEQUENCE</scope>
</reference>
<dbReference type="Gene3D" id="3.10.450.50">
    <property type="match status" value="1"/>
</dbReference>
<evidence type="ECO:0008006" key="3">
    <source>
        <dbReference type="Google" id="ProtNLM"/>
    </source>
</evidence>
<organism evidence="1 2">
    <name type="scientific">Penicillium salamii</name>
    <dbReference type="NCBI Taxonomy" id="1612424"/>
    <lineage>
        <taxon>Eukaryota</taxon>
        <taxon>Fungi</taxon>
        <taxon>Dikarya</taxon>
        <taxon>Ascomycota</taxon>
        <taxon>Pezizomycotina</taxon>
        <taxon>Eurotiomycetes</taxon>
        <taxon>Eurotiomycetidae</taxon>
        <taxon>Eurotiales</taxon>
        <taxon>Aspergillaceae</taxon>
        <taxon>Penicillium</taxon>
    </lineage>
</organism>
<evidence type="ECO:0000313" key="1">
    <source>
        <dbReference type="EMBL" id="CAG8239931.1"/>
    </source>
</evidence>
<evidence type="ECO:0000313" key="2">
    <source>
        <dbReference type="Proteomes" id="UP001152592"/>
    </source>
</evidence>
<dbReference type="Proteomes" id="UP001152592">
    <property type="component" value="Unassembled WGS sequence"/>
</dbReference>
<dbReference type="SUPFAM" id="SSF54427">
    <property type="entry name" value="NTF2-like"/>
    <property type="match status" value="1"/>
</dbReference>